<sequence>MIQGIHDFFFYPYIYGYECFTCGVTNCLIICYFLSHIVWNESYNFESLY</sequence>
<accession>G5SQ83</accession>
<keyword evidence="1" id="KW-1133">Transmembrane helix</keyword>
<keyword evidence="1" id="KW-0472">Membrane</keyword>
<protein>
    <submittedName>
        <fullName evidence="2">Uncharacterized protein</fullName>
    </submittedName>
</protein>
<keyword evidence="1" id="KW-0812">Transmembrane</keyword>
<organism evidence="2 3">
    <name type="scientific">Paraprevotella clara YIT 11840</name>
    <dbReference type="NCBI Taxonomy" id="762968"/>
    <lineage>
        <taxon>Bacteria</taxon>
        <taxon>Pseudomonadati</taxon>
        <taxon>Bacteroidota</taxon>
        <taxon>Bacteroidia</taxon>
        <taxon>Bacteroidales</taxon>
        <taxon>Prevotellaceae</taxon>
        <taxon>Paraprevotella</taxon>
    </lineage>
</organism>
<dbReference type="EMBL" id="AFFY01000022">
    <property type="protein sequence ID" value="EHH00286.1"/>
    <property type="molecule type" value="Genomic_DNA"/>
</dbReference>
<evidence type="ECO:0000256" key="1">
    <source>
        <dbReference type="SAM" id="Phobius"/>
    </source>
</evidence>
<evidence type="ECO:0000313" key="2">
    <source>
        <dbReference type="EMBL" id="EHH00286.1"/>
    </source>
</evidence>
<reference evidence="2 3" key="1">
    <citation type="submission" date="2011-03" db="EMBL/GenBank/DDBJ databases">
        <authorList>
            <person name="Weinstock G."/>
            <person name="Sodergren E."/>
            <person name="Clifton S."/>
            <person name="Fulton L."/>
            <person name="Fulton B."/>
            <person name="Courtney L."/>
            <person name="Fronick C."/>
            <person name="Harrison M."/>
            <person name="Strong C."/>
            <person name="Farmer C."/>
            <person name="Delahaunty K."/>
            <person name="Markovic C."/>
            <person name="Hall O."/>
            <person name="Minx P."/>
            <person name="Tomlinson C."/>
            <person name="Mitreva M."/>
            <person name="Hou S."/>
            <person name="Chen J."/>
            <person name="Wollam A."/>
            <person name="Pepin K.H."/>
            <person name="Johnson M."/>
            <person name="Bhonagiri V."/>
            <person name="Zhang X."/>
            <person name="Suruliraj S."/>
            <person name="Warren W."/>
            <person name="Chinwalla A."/>
            <person name="Mardis E.R."/>
            <person name="Wilson R.K."/>
        </authorList>
    </citation>
    <scope>NUCLEOTIDE SEQUENCE [LARGE SCALE GENOMIC DNA]</scope>
    <source>
        <strain evidence="2 3">YIT 11840</strain>
    </source>
</reference>
<gene>
    <name evidence="2" type="ORF">HMPREF9441_01520</name>
</gene>
<dbReference type="HOGENOM" id="CLU_3138695_0_0_10"/>
<comment type="caution">
    <text evidence="2">The sequence shown here is derived from an EMBL/GenBank/DDBJ whole genome shotgun (WGS) entry which is preliminary data.</text>
</comment>
<dbReference type="AlphaFoldDB" id="G5SQ83"/>
<name>G5SQ83_9BACT</name>
<proteinExistence type="predicted"/>
<feature type="transmembrane region" description="Helical" evidence="1">
    <location>
        <begin position="12"/>
        <end position="39"/>
    </location>
</feature>
<dbReference type="STRING" id="762968.HMPREF9441_01520"/>
<evidence type="ECO:0000313" key="3">
    <source>
        <dbReference type="Proteomes" id="UP000003598"/>
    </source>
</evidence>
<keyword evidence="3" id="KW-1185">Reference proteome</keyword>
<dbReference type="Proteomes" id="UP000003598">
    <property type="component" value="Unassembled WGS sequence"/>
</dbReference>